<dbReference type="Gene3D" id="3.90.700.10">
    <property type="entry name" value="Succinate dehydrogenase/fumarate reductase flavoprotein, catalytic domain"/>
    <property type="match status" value="1"/>
</dbReference>
<dbReference type="GO" id="GO:0008734">
    <property type="term" value="F:L-aspartate oxidase activity"/>
    <property type="evidence" value="ECO:0007669"/>
    <property type="project" value="UniProtKB-EC"/>
</dbReference>
<comment type="pathway">
    <text evidence="2">Cofactor biosynthesis; NAD(+) biosynthesis; iminoaspartate from L-aspartate (oxidase route): step 1/1.</text>
</comment>
<keyword evidence="13" id="KW-1185">Reference proteome</keyword>
<comment type="cofactor">
    <cofactor evidence="1">
        <name>FAD</name>
        <dbReference type="ChEBI" id="CHEBI:57692"/>
    </cofactor>
</comment>
<dbReference type="SUPFAM" id="SSF51905">
    <property type="entry name" value="FAD/NAD(P)-binding domain"/>
    <property type="match status" value="1"/>
</dbReference>
<comment type="catalytic activity">
    <reaction evidence="9">
        <text>L-aspartate + O2 = iminosuccinate + H2O2</text>
        <dbReference type="Rhea" id="RHEA:25876"/>
        <dbReference type="ChEBI" id="CHEBI:15379"/>
        <dbReference type="ChEBI" id="CHEBI:16240"/>
        <dbReference type="ChEBI" id="CHEBI:29991"/>
        <dbReference type="ChEBI" id="CHEBI:77875"/>
        <dbReference type="EC" id="1.4.3.16"/>
    </reaction>
    <physiologicalReaction direction="left-to-right" evidence="9">
        <dbReference type="Rhea" id="RHEA:25877"/>
    </physiologicalReaction>
</comment>
<dbReference type="Proteomes" id="UP000032679">
    <property type="component" value="Unassembled WGS sequence"/>
</dbReference>
<evidence type="ECO:0000256" key="4">
    <source>
        <dbReference type="ARBA" id="ARBA00012173"/>
    </source>
</evidence>
<dbReference type="InterPro" id="IPR005288">
    <property type="entry name" value="NadB"/>
</dbReference>
<dbReference type="InterPro" id="IPR015939">
    <property type="entry name" value="Fum_Rdtase/Succ_DH_flav-like_C"/>
</dbReference>
<evidence type="ECO:0000256" key="7">
    <source>
        <dbReference type="ARBA" id="ARBA00022827"/>
    </source>
</evidence>
<dbReference type="PANTHER" id="PTHR42716">
    <property type="entry name" value="L-ASPARTATE OXIDASE"/>
    <property type="match status" value="1"/>
</dbReference>
<sequence length="499" mass="50619">MTVPVIVGSGLAGLATALHLERPCVLVAPGGLGVGASSALAQGGLAAAIGADDSVALHAADTIAAGDGLCDAQAVRSIVAEGPDVVAALARMGVSFDEDETGDPDLHLEAAHSRARIVHAGGDGSGAAIMRALVEKVRERPEIEVIEGWGLGAIRLRQGAVAGVELVRGTERRVLRTHACVLATGGVGGLYRPTTTPTGLAGAEPGSGLAAAARAGALLADLEFVQFHPTALRGVAGAGRWPLVSEAVRGAGAVLVDETGARFTEELAPRDVVARAIAAHMRDGHAVFLDARARIGASFSAMFPGIAASCQAIGVDPEHDPIPVQPAVHYHMGGIVTDLSGRTSVDGLWAVGEAGCTGLHGANRLASNSLLEAFVMGRRAGLALREGAGRDVGTGGFDPVFLQARGGGRDTAMAAIGAGLGLLRDGAGLARAVSRLAPLAARSDVGLAGFLMARAALLRRESRGSHYRVDYPQAAPGAVRHMVRLADIMDEIAELECVA</sequence>
<dbReference type="PRINTS" id="PR00368">
    <property type="entry name" value="FADPNR"/>
</dbReference>
<evidence type="ECO:0000313" key="12">
    <source>
        <dbReference type="EMBL" id="GAN54636.1"/>
    </source>
</evidence>
<dbReference type="Gene3D" id="3.50.50.60">
    <property type="entry name" value="FAD/NAD(P)-binding domain"/>
    <property type="match status" value="1"/>
</dbReference>
<reference evidence="12 13" key="1">
    <citation type="submission" date="2012-10" db="EMBL/GenBank/DDBJ databases">
        <title>Genome sequencing of Tanticharoenia sakaeratensis NBRC 103193.</title>
        <authorList>
            <person name="Azuma Y."/>
            <person name="Hadano H."/>
            <person name="Hirakawa H."/>
            <person name="Matsushita K."/>
        </authorList>
    </citation>
    <scope>NUCLEOTIDE SEQUENCE [LARGE SCALE GENOMIC DNA]</scope>
    <source>
        <strain evidence="12 13">NBRC 103193</strain>
    </source>
</reference>
<dbReference type="GO" id="GO:0034628">
    <property type="term" value="P:'de novo' NAD+ biosynthetic process from L-aspartate"/>
    <property type="evidence" value="ECO:0007669"/>
    <property type="project" value="TreeGrafter"/>
</dbReference>
<keyword evidence="5" id="KW-0285">Flavoprotein</keyword>
<keyword evidence="7" id="KW-0274">FAD</keyword>
<dbReference type="PANTHER" id="PTHR42716:SF2">
    <property type="entry name" value="L-ASPARTATE OXIDASE, CHLOROPLASTIC"/>
    <property type="match status" value="1"/>
</dbReference>
<dbReference type="RefSeq" id="WP_048849183.1">
    <property type="nucleotide sequence ID" value="NZ_BALE01000028.1"/>
</dbReference>
<evidence type="ECO:0000256" key="1">
    <source>
        <dbReference type="ARBA" id="ARBA00001974"/>
    </source>
</evidence>
<dbReference type="SUPFAM" id="SSF56425">
    <property type="entry name" value="Succinate dehydrogenase/fumarate reductase flavoprotein, catalytic domain"/>
    <property type="match status" value="1"/>
</dbReference>
<evidence type="ECO:0000259" key="10">
    <source>
        <dbReference type="Pfam" id="PF00890"/>
    </source>
</evidence>
<dbReference type="SUPFAM" id="SSF46977">
    <property type="entry name" value="Succinate dehydrogenase/fumarate reductase flavoprotein C-terminal domain"/>
    <property type="match status" value="1"/>
</dbReference>
<feature type="domain" description="Fumarate reductase/succinate dehydrogenase flavoprotein-like C-terminal" evidence="11">
    <location>
        <begin position="451"/>
        <end position="473"/>
    </location>
</feature>
<organism evidence="12 13">
    <name type="scientific">Tanticharoenia sakaeratensis NBRC 103193</name>
    <dbReference type="NCBI Taxonomy" id="1231623"/>
    <lineage>
        <taxon>Bacteria</taxon>
        <taxon>Pseudomonadati</taxon>
        <taxon>Pseudomonadota</taxon>
        <taxon>Alphaproteobacteria</taxon>
        <taxon>Acetobacterales</taxon>
        <taxon>Acetobacteraceae</taxon>
        <taxon>Tanticharoenia</taxon>
    </lineage>
</organism>
<dbReference type="InterPro" id="IPR036188">
    <property type="entry name" value="FAD/NAD-bd_sf"/>
</dbReference>
<dbReference type="Pfam" id="PF00890">
    <property type="entry name" value="FAD_binding_2"/>
    <property type="match status" value="1"/>
</dbReference>
<evidence type="ECO:0000313" key="13">
    <source>
        <dbReference type="Proteomes" id="UP000032679"/>
    </source>
</evidence>
<dbReference type="OrthoDB" id="9806724at2"/>
<dbReference type="EMBL" id="BALE01000028">
    <property type="protein sequence ID" value="GAN54636.1"/>
    <property type="molecule type" value="Genomic_DNA"/>
</dbReference>
<dbReference type="UniPathway" id="UPA00253">
    <property type="reaction ID" value="UER00326"/>
</dbReference>
<dbReference type="AlphaFoldDB" id="A0A0D6MMF8"/>
<name>A0A0D6MMF8_9PROT</name>
<dbReference type="Gene3D" id="1.20.58.100">
    <property type="entry name" value="Fumarate reductase/succinate dehydrogenase flavoprotein-like, C-terminal domain"/>
    <property type="match status" value="1"/>
</dbReference>
<dbReference type="EC" id="1.4.3.16" evidence="4"/>
<protein>
    <recommendedName>
        <fullName evidence="4">L-aspartate oxidase</fullName>
        <ecNumber evidence="4">1.4.3.16</ecNumber>
    </recommendedName>
</protein>
<evidence type="ECO:0000256" key="8">
    <source>
        <dbReference type="ARBA" id="ARBA00023002"/>
    </source>
</evidence>
<keyword evidence="6" id="KW-0662">Pyridine nucleotide biosynthesis</keyword>
<evidence type="ECO:0000256" key="9">
    <source>
        <dbReference type="ARBA" id="ARBA00048305"/>
    </source>
</evidence>
<dbReference type="NCBIfam" id="NF005701">
    <property type="entry name" value="PRK07512.1"/>
    <property type="match status" value="1"/>
</dbReference>
<feature type="domain" description="FAD-dependent oxidoreductase 2 FAD-binding" evidence="10">
    <location>
        <begin position="5"/>
        <end position="370"/>
    </location>
</feature>
<evidence type="ECO:0000256" key="2">
    <source>
        <dbReference type="ARBA" id="ARBA00004950"/>
    </source>
</evidence>
<proteinExistence type="inferred from homology"/>
<gene>
    <name evidence="12" type="ORF">Tasa_028_003</name>
</gene>
<comment type="caution">
    <text evidence="12">The sequence shown here is derived from an EMBL/GenBank/DDBJ whole genome shotgun (WGS) entry which is preliminary data.</text>
</comment>
<evidence type="ECO:0000256" key="6">
    <source>
        <dbReference type="ARBA" id="ARBA00022642"/>
    </source>
</evidence>
<comment type="similarity">
    <text evidence="3">Belongs to the FAD-dependent oxidoreductase 2 family. NadB subfamily.</text>
</comment>
<evidence type="ECO:0000256" key="3">
    <source>
        <dbReference type="ARBA" id="ARBA00008562"/>
    </source>
</evidence>
<evidence type="ECO:0000259" key="11">
    <source>
        <dbReference type="Pfam" id="PF02910"/>
    </source>
</evidence>
<dbReference type="InterPro" id="IPR003953">
    <property type="entry name" value="FAD-dep_OxRdtase_2_FAD-bd"/>
</dbReference>
<accession>A0A0D6MMF8</accession>
<dbReference type="STRING" id="1231623.Tasa_028_003"/>
<dbReference type="InterPro" id="IPR037099">
    <property type="entry name" value="Fum_R/Succ_DH_flav-like_C_sf"/>
</dbReference>
<dbReference type="InterPro" id="IPR027477">
    <property type="entry name" value="Succ_DH/fumarate_Rdtase_cat_sf"/>
</dbReference>
<dbReference type="Pfam" id="PF02910">
    <property type="entry name" value="Succ_DH_flav_C"/>
    <property type="match status" value="1"/>
</dbReference>
<evidence type="ECO:0000256" key="5">
    <source>
        <dbReference type="ARBA" id="ARBA00022630"/>
    </source>
</evidence>
<keyword evidence="8" id="KW-0560">Oxidoreductase</keyword>